<dbReference type="OrthoDB" id="10408206at2759"/>
<sequence>MYIVSSMETEPLQTSIHLNRRCGNRNMKASLALSENCHSSDMPRVRVIRPSCSNCPPRPSPGICLTLYLTLFDTTAQRDENTGVKETHYHWGYLMIHWDEMAVFSYKLKQPFAPLKWWKYDKPHVYKGGWPERTFPVAHLSYDGDVDRKHITVERTIKSTMPGDSADQEHYKACPCFVWVERIAGTLERKGLIDPSTMVVLEQWSDHISHGEAAGHRGRTAGTPTTAAFTASALTSYELVPLGSPVQVPGYSSFPASPIGPGLPWNGQSVPAPATAPYLYATPARYAYPASARYPYPTVGGSYYPGSDPAYYRTYSAPVEKCVKLEEPEQAVVVKKEDGWVH</sequence>
<dbReference type="AlphaFoldDB" id="A0A165JCS1"/>
<dbReference type="EMBL" id="KV423921">
    <property type="protein sequence ID" value="KZT61670.1"/>
    <property type="molecule type" value="Genomic_DNA"/>
</dbReference>
<keyword evidence="2" id="KW-1185">Reference proteome</keyword>
<accession>A0A165JCS1</accession>
<reference evidence="1 2" key="1">
    <citation type="journal article" date="2016" name="Mol. Biol. Evol.">
        <title>Comparative Genomics of Early-Diverging Mushroom-Forming Fungi Provides Insights into the Origins of Lignocellulose Decay Capabilities.</title>
        <authorList>
            <person name="Nagy L.G."/>
            <person name="Riley R."/>
            <person name="Tritt A."/>
            <person name="Adam C."/>
            <person name="Daum C."/>
            <person name="Floudas D."/>
            <person name="Sun H."/>
            <person name="Yadav J.S."/>
            <person name="Pangilinan J."/>
            <person name="Larsson K.H."/>
            <person name="Matsuura K."/>
            <person name="Barry K."/>
            <person name="Labutti K."/>
            <person name="Kuo R."/>
            <person name="Ohm R.A."/>
            <person name="Bhattacharya S.S."/>
            <person name="Shirouzu T."/>
            <person name="Yoshinaga Y."/>
            <person name="Martin F.M."/>
            <person name="Grigoriev I.V."/>
            <person name="Hibbett D.S."/>
        </authorList>
    </citation>
    <scope>NUCLEOTIDE SEQUENCE [LARGE SCALE GENOMIC DNA]</scope>
    <source>
        <strain evidence="1 2">HHB12733</strain>
    </source>
</reference>
<dbReference type="InParanoid" id="A0A165JCS1"/>
<name>A0A165JCS1_9BASI</name>
<proteinExistence type="predicted"/>
<evidence type="ECO:0000313" key="2">
    <source>
        <dbReference type="Proteomes" id="UP000076842"/>
    </source>
</evidence>
<evidence type="ECO:0000313" key="1">
    <source>
        <dbReference type="EMBL" id="KZT61670.1"/>
    </source>
</evidence>
<dbReference type="Proteomes" id="UP000076842">
    <property type="component" value="Unassembled WGS sequence"/>
</dbReference>
<gene>
    <name evidence="1" type="ORF">CALCODRAFT_552981</name>
</gene>
<protein>
    <submittedName>
        <fullName evidence="1">Uncharacterized protein</fullName>
    </submittedName>
</protein>
<organism evidence="1 2">
    <name type="scientific">Calocera cornea HHB12733</name>
    <dbReference type="NCBI Taxonomy" id="1353952"/>
    <lineage>
        <taxon>Eukaryota</taxon>
        <taxon>Fungi</taxon>
        <taxon>Dikarya</taxon>
        <taxon>Basidiomycota</taxon>
        <taxon>Agaricomycotina</taxon>
        <taxon>Dacrymycetes</taxon>
        <taxon>Dacrymycetales</taxon>
        <taxon>Dacrymycetaceae</taxon>
        <taxon>Calocera</taxon>
    </lineage>
</organism>